<dbReference type="SUPFAM" id="SSF47384">
    <property type="entry name" value="Homodimeric domain of signal transducing histidine kinase"/>
    <property type="match status" value="1"/>
</dbReference>
<comment type="catalytic activity">
    <reaction evidence="1">
        <text>ATP + protein L-histidine = ADP + protein N-phospho-L-histidine.</text>
        <dbReference type="EC" id="2.7.13.3"/>
    </reaction>
</comment>
<dbReference type="PROSITE" id="PS50109">
    <property type="entry name" value="HIS_KIN"/>
    <property type="match status" value="1"/>
</dbReference>
<evidence type="ECO:0000256" key="4">
    <source>
        <dbReference type="ARBA" id="ARBA00022553"/>
    </source>
</evidence>
<evidence type="ECO:0000259" key="15">
    <source>
        <dbReference type="PROSITE" id="PS50112"/>
    </source>
</evidence>
<dbReference type="SUPFAM" id="SSF55785">
    <property type="entry name" value="PYP-like sensor domain (PAS domain)"/>
    <property type="match status" value="1"/>
</dbReference>
<dbReference type="InterPro" id="IPR035965">
    <property type="entry name" value="PAS-like_dom_sf"/>
</dbReference>
<dbReference type="Proteomes" id="UP000580856">
    <property type="component" value="Unassembled WGS sequence"/>
</dbReference>
<dbReference type="Pfam" id="PF00512">
    <property type="entry name" value="HisKA"/>
    <property type="match status" value="1"/>
</dbReference>
<organism evidence="17 18">
    <name type="scientific">Desulfobaculum xiamenense</name>
    <dbReference type="NCBI Taxonomy" id="995050"/>
    <lineage>
        <taxon>Bacteria</taxon>
        <taxon>Pseudomonadati</taxon>
        <taxon>Thermodesulfobacteriota</taxon>
        <taxon>Desulfovibrionia</taxon>
        <taxon>Desulfovibrionales</taxon>
        <taxon>Desulfovibrionaceae</taxon>
        <taxon>Desulfobaculum</taxon>
    </lineage>
</organism>
<dbReference type="CDD" id="cd00082">
    <property type="entry name" value="HisKA"/>
    <property type="match status" value="1"/>
</dbReference>
<comment type="subcellular location">
    <subcellularLocation>
        <location evidence="2">Membrane</location>
        <topology evidence="2">Multi-pass membrane protein</topology>
    </subcellularLocation>
</comment>
<evidence type="ECO:0000256" key="9">
    <source>
        <dbReference type="ARBA" id="ARBA00022840"/>
    </source>
</evidence>
<evidence type="ECO:0000313" key="17">
    <source>
        <dbReference type="EMBL" id="NJB69056.1"/>
    </source>
</evidence>
<dbReference type="PROSITE" id="PS50885">
    <property type="entry name" value="HAMP"/>
    <property type="match status" value="1"/>
</dbReference>
<comment type="caution">
    <text evidence="17">The sequence shown here is derived from an EMBL/GenBank/DDBJ whole genome shotgun (WGS) entry which is preliminary data.</text>
</comment>
<dbReference type="InterPro" id="IPR013656">
    <property type="entry name" value="PAS_4"/>
</dbReference>
<evidence type="ECO:0000256" key="13">
    <source>
        <dbReference type="SAM" id="Phobius"/>
    </source>
</evidence>
<dbReference type="SMART" id="SM00387">
    <property type="entry name" value="HATPase_c"/>
    <property type="match status" value="1"/>
</dbReference>
<dbReference type="Gene3D" id="6.10.340.10">
    <property type="match status" value="1"/>
</dbReference>
<keyword evidence="10 13" id="KW-1133">Transmembrane helix</keyword>
<dbReference type="GO" id="GO:0007234">
    <property type="term" value="P:osmosensory signaling via phosphorelay pathway"/>
    <property type="evidence" value="ECO:0007669"/>
    <property type="project" value="TreeGrafter"/>
</dbReference>
<dbReference type="SMART" id="SM00388">
    <property type="entry name" value="HisKA"/>
    <property type="match status" value="1"/>
</dbReference>
<feature type="domain" description="PAS" evidence="15">
    <location>
        <begin position="252"/>
        <end position="288"/>
    </location>
</feature>
<dbReference type="InterPro" id="IPR005467">
    <property type="entry name" value="His_kinase_dom"/>
</dbReference>
<dbReference type="CDD" id="cd00075">
    <property type="entry name" value="HATPase"/>
    <property type="match status" value="1"/>
</dbReference>
<dbReference type="InterPro" id="IPR004358">
    <property type="entry name" value="Sig_transdc_His_kin-like_C"/>
</dbReference>
<evidence type="ECO:0000259" key="14">
    <source>
        <dbReference type="PROSITE" id="PS50109"/>
    </source>
</evidence>
<dbReference type="Pfam" id="PF08448">
    <property type="entry name" value="PAS_4"/>
    <property type="match status" value="1"/>
</dbReference>
<dbReference type="PANTHER" id="PTHR42878:SF7">
    <property type="entry name" value="SENSOR HISTIDINE KINASE GLRK"/>
    <property type="match status" value="1"/>
</dbReference>
<dbReference type="GO" id="GO:0016020">
    <property type="term" value="C:membrane"/>
    <property type="evidence" value="ECO:0007669"/>
    <property type="project" value="UniProtKB-SubCell"/>
</dbReference>
<keyword evidence="8 17" id="KW-0418">Kinase</keyword>
<proteinExistence type="predicted"/>
<dbReference type="RefSeq" id="WP_167942145.1">
    <property type="nucleotide sequence ID" value="NZ_JAATJA010000003.1"/>
</dbReference>
<dbReference type="Pfam" id="PF02518">
    <property type="entry name" value="HATPase_c"/>
    <property type="match status" value="1"/>
</dbReference>
<evidence type="ECO:0000256" key="12">
    <source>
        <dbReference type="ARBA" id="ARBA00023136"/>
    </source>
</evidence>
<dbReference type="SUPFAM" id="SSF55874">
    <property type="entry name" value="ATPase domain of HSP90 chaperone/DNA topoisomerase II/histidine kinase"/>
    <property type="match status" value="1"/>
</dbReference>
<dbReference type="FunFam" id="1.10.287.130:FF:000001">
    <property type="entry name" value="Two-component sensor histidine kinase"/>
    <property type="match status" value="1"/>
</dbReference>
<evidence type="ECO:0000256" key="10">
    <source>
        <dbReference type="ARBA" id="ARBA00022989"/>
    </source>
</evidence>
<keyword evidence="5 17" id="KW-0808">Transferase</keyword>
<keyword evidence="18" id="KW-1185">Reference proteome</keyword>
<dbReference type="InterPro" id="IPR003660">
    <property type="entry name" value="HAMP_dom"/>
</dbReference>
<evidence type="ECO:0000256" key="5">
    <source>
        <dbReference type="ARBA" id="ARBA00022679"/>
    </source>
</evidence>
<keyword evidence="4" id="KW-0597">Phosphoprotein</keyword>
<name>A0A846QJK3_9BACT</name>
<sequence>MADFSFRTKLQLAFALVIVVALALPALYARMVFQDDIMEDVKLGAVRELRLAEQLLGEHGSFAGEEDMHHWFERLGAKLDARVTYVTEGGRVVADSHVAYPSVAGLDNHAFRPEIAQAETERFGMSVRYSATLGRKLIYAATRVTNLDGVPPGYIRLAMPFADVRERLDRLYDNVLVVFGLAVVLAMILSVLLTRSFGRSMAEMIGVAEAIGGGHYERRLREYPGREFSGLAKAINRMAVSIAEQVRTITDQKRELEAVLDGMREGVMVLDADGRISQVNTALKRIVGSMRDMEGQRPMDLVLSPELQRACDGVLAPDAGDGPRWLQIEPQKGRVYDVTIVGLDERGANLGAVVVFHDISELKRLERVRRDFVANVSHELRTPLTTIKGYAETLIDNKLAGGGTAESFLGIILRNADRMVKMVEDLLSLSRLEAREESFTPRDVDARGALAEALRICVPLAERVGVSLEPRLPEAGLRVWADFDLLMQVFRNLLENAVRYSPSGEAVIVDGATDAEGFVHFMVSDRGPGIPAEDRDRIFERFYRVEKHRMRSGSGSTGLGLAICRHIVERHGGRIWVEPRTDEKGGSIFHFTLATPPEVLDGDSSQETGNHNA</sequence>
<feature type="domain" description="HAMP" evidence="16">
    <location>
        <begin position="195"/>
        <end position="247"/>
    </location>
</feature>
<dbReference type="InterPro" id="IPR050351">
    <property type="entry name" value="BphY/WalK/GraS-like"/>
</dbReference>
<dbReference type="AlphaFoldDB" id="A0A846QJK3"/>
<gene>
    <name evidence="17" type="ORF">GGQ74_002750</name>
</gene>
<reference evidence="17 18" key="1">
    <citation type="submission" date="2020-03" db="EMBL/GenBank/DDBJ databases">
        <title>Genomic Encyclopedia of Type Strains, Phase IV (KMG-IV): sequencing the most valuable type-strain genomes for metagenomic binning, comparative biology and taxonomic classification.</title>
        <authorList>
            <person name="Goeker M."/>
        </authorList>
    </citation>
    <scope>NUCLEOTIDE SEQUENCE [LARGE SCALE GENOMIC DNA]</scope>
    <source>
        <strain evidence="17 18">DSM 24233</strain>
    </source>
</reference>
<dbReference type="PROSITE" id="PS50112">
    <property type="entry name" value="PAS"/>
    <property type="match status" value="1"/>
</dbReference>
<dbReference type="Gene3D" id="3.30.565.10">
    <property type="entry name" value="Histidine kinase-like ATPase, C-terminal domain"/>
    <property type="match status" value="1"/>
</dbReference>
<dbReference type="InterPro" id="IPR036890">
    <property type="entry name" value="HATPase_C_sf"/>
</dbReference>
<evidence type="ECO:0000259" key="16">
    <source>
        <dbReference type="PROSITE" id="PS50885"/>
    </source>
</evidence>
<keyword evidence="9" id="KW-0067">ATP-binding</keyword>
<evidence type="ECO:0000256" key="7">
    <source>
        <dbReference type="ARBA" id="ARBA00022741"/>
    </source>
</evidence>
<dbReference type="CDD" id="cd06225">
    <property type="entry name" value="HAMP"/>
    <property type="match status" value="1"/>
</dbReference>
<evidence type="ECO:0000256" key="1">
    <source>
        <dbReference type="ARBA" id="ARBA00000085"/>
    </source>
</evidence>
<feature type="domain" description="Histidine kinase" evidence="14">
    <location>
        <begin position="375"/>
        <end position="597"/>
    </location>
</feature>
<dbReference type="InterPro" id="IPR003594">
    <property type="entry name" value="HATPase_dom"/>
</dbReference>
<dbReference type="InterPro" id="IPR000014">
    <property type="entry name" value="PAS"/>
</dbReference>
<accession>A0A846QJK3</accession>
<protein>
    <recommendedName>
        <fullName evidence="3">histidine kinase</fullName>
        <ecNumber evidence="3">2.7.13.3</ecNumber>
    </recommendedName>
</protein>
<evidence type="ECO:0000256" key="6">
    <source>
        <dbReference type="ARBA" id="ARBA00022692"/>
    </source>
</evidence>
<dbReference type="Gene3D" id="1.10.287.130">
    <property type="match status" value="1"/>
</dbReference>
<keyword evidence="7" id="KW-0547">Nucleotide-binding</keyword>
<keyword evidence="11" id="KW-0902">Two-component regulatory system</keyword>
<dbReference type="GO" id="GO:0000156">
    <property type="term" value="F:phosphorelay response regulator activity"/>
    <property type="evidence" value="ECO:0007669"/>
    <property type="project" value="TreeGrafter"/>
</dbReference>
<evidence type="ECO:0000256" key="3">
    <source>
        <dbReference type="ARBA" id="ARBA00012438"/>
    </source>
</evidence>
<evidence type="ECO:0000256" key="8">
    <source>
        <dbReference type="ARBA" id="ARBA00022777"/>
    </source>
</evidence>
<evidence type="ECO:0000256" key="2">
    <source>
        <dbReference type="ARBA" id="ARBA00004141"/>
    </source>
</evidence>
<evidence type="ECO:0000256" key="11">
    <source>
        <dbReference type="ARBA" id="ARBA00023012"/>
    </source>
</evidence>
<dbReference type="FunFam" id="3.30.565.10:FF:000006">
    <property type="entry name" value="Sensor histidine kinase WalK"/>
    <property type="match status" value="1"/>
</dbReference>
<feature type="transmembrane region" description="Helical" evidence="13">
    <location>
        <begin position="175"/>
        <end position="194"/>
    </location>
</feature>
<dbReference type="GO" id="GO:0000155">
    <property type="term" value="F:phosphorelay sensor kinase activity"/>
    <property type="evidence" value="ECO:0007669"/>
    <property type="project" value="InterPro"/>
</dbReference>
<dbReference type="PANTHER" id="PTHR42878">
    <property type="entry name" value="TWO-COMPONENT HISTIDINE KINASE"/>
    <property type="match status" value="1"/>
</dbReference>
<dbReference type="SMART" id="SM00304">
    <property type="entry name" value="HAMP"/>
    <property type="match status" value="1"/>
</dbReference>
<dbReference type="GO" id="GO:0005524">
    <property type="term" value="F:ATP binding"/>
    <property type="evidence" value="ECO:0007669"/>
    <property type="project" value="UniProtKB-KW"/>
</dbReference>
<dbReference type="GO" id="GO:0030295">
    <property type="term" value="F:protein kinase activator activity"/>
    <property type="evidence" value="ECO:0007669"/>
    <property type="project" value="TreeGrafter"/>
</dbReference>
<dbReference type="EMBL" id="JAATJA010000003">
    <property type="protein sequence ID" value="NJB69056.1"/>
    <property type="molecule type" value="Genomic_DNA"/>
</dbReference>
<evidence type="ECO:0000313" key="18">
    <source>
        <dbReference type="Proteomes" id="UP000580856"/>
    </source>
</evidence>
<keyword evidence="12 13" id="KW-0472">Membrane</keyword>
<dbReference type="NCBIfam" id="TIGR00229">
    <property type="entry name" value="sensory_box"/>
    <property type="match status" value="1"/>
</dbReference>
<dbReference type="InterPro" id="IPR003661">
    <property type="entry name" value="HisK_dim/P_dom"/>
</dbReference>
<dbReference type="Pfam" id="PF00672">
    <property type="entry name" value="HAMP"/>
    <property type="match status" value="1"/>
</dbReference>
<keyword evidence="6 13" id="KW-0812">Transmembrane</keyword>
<dbReference type="PRINTS" id="PR00344">
    <property type="entry name" value="BCTRLSENSOR"/>
</dbReference>
<dbReference type="InterPro" id="IPR036097">
    <property type="entry name" value="HisK_dim/P_sf"/>
</dbReference>
<dbReference type="EC" id="2.7.13.3" evidence="3"/>
<dbReference type="SMART" id="SM00091">
    <property type="entry name" value="PAS"/>
    <property type="match status" value="1"/>
</dbReference>
<dbReference type="Gene3D" id="3.30.450.20">
    <property type="entry name" value="PAS domain"/>
    <property type="match status" value="1"/>
</dbReference>